<dbReference type="KEGG" id="crz:D1345_10105"/>
<dbReference type="AlphaFoldDB" id="A0AAD0RQN1"/>
<keyword evidence="2" id="KW-1185">Reference proteome</keyword>
<name>A0AAD0RQN1_9NEIS</name>
<evidence type="ECO:0000313" key="1">
    <source>
        <dbReference type="EMBL" id="AXT46521.1"/>
    </source>
</evidence>
<dbReference type="Proteomes" id="UP000259465">
    <property type="component" value="Chromosome"/>
</dbReference>
<reference evidence="1 2" key="1">
    <citation type="submission" date="2018-08" db="EMBL/GenBank/DDBJ databases">
        <title>Complete genome sequence of JP2-74.</title>
        <authorList>
            <person name="Wu L."/>
        </authorList>
    </citation>
    <scope>NUCLEOTIDE SEQUENCE [LARGE SCALE GENOMIC DNA]</scope>
    <source>
        <strain evidence="1 2">JP2-74</strain>
    </source>
</reference>
<gene>
    <name evidence="1" type="ORF">D1345_10105</name>
</gene>
<proteinExistence type="predicted"/>
<organism evidence="1 2">
    <name type="scientific">Chromobacterium rhizoryzae</name>
    <dbReference type="NCBI Taxonomy" id="1778675"/>
    <lineage>
        <taxon>Bacteria</taxon>
        <taxon>Pseudomonadati</taxon>
        <taxon>Pseudomonadota</taxon>
        <taxon>Betaproteobacteria</taxon>
        <taxon>Neisseriales</taxon>
        <taxon>Chromobacteriaceae</taxon>
        <taxon>Chromobacterium</taxon>
    </lineage>
</organism>
<dbReference type="EMBL" id="CP031968">
    <property type="protein sequence ID" value="AXT46521.1"/>
    <property type="molecule type" value="Genomic_DNA"/>
</dbReference>
<accession>A0AAD0RQN1</accession>
<protein>
    <submittedName>
        <fullName evidence="1">Uncharacterized protein</fullName>
    </submittedName>
</protein>
<sequence>MKLSATFEGGRDGAELLLDMHECLARVLIFDYQELVLCLTELRAVILDGGLNVDADNSFLLVTRIGADDMGCFNFEFDKEVLKLLVDMGLSLAFSASD</sequence>
<evidence type="ECO:0000313" key="2">
    <source>
        <dbReference type="Proteomes" id="UP000259465"/>
    </source>
</evidence>